<dbReference type="InterPro" id="IPR006016">
    <property type="entry name" value="UspA"/>
</dbReference>
<dbReference type="AlphaFoldDB" id="A0A830F5A7"/>
<reference evidence="3" key="2">
    <citation type="submission" date="2020-09" db="EMBL/GenBank/DDBJ databases">
        <authorList>
            <person name="Sun Q."/>
            <person name="Ohkuma M."/>
        </authorList>
    </citation>
    <scope>NUCLEOTIDE SEQUENCE</scope>
    <source>
        <strain evidence="3">JCM 19596</strain>
    </source>
</reference>
<sequence length="153" mass="16013">MMDGSEPVGVYHVLAAVDGNEERAANQIDALRGLPGRDELEVTVLYVHEEIDVPADEAGRSIIEAVNEEIGELQGVPDAVYDVADELRALDVPTDVAELTGEPVEEILSAAADAEADAVLVAGRKRSPVGKAVFGSVTQGVVLDSDVPVIVAK</sequence>
<evidence type="ECO:0000256" key="1">
    <source>
        <dbReference type="ARBA" id="ARBA00008791"/>
    </source>
</evidence>
<protein>
    <recommendedName>
        <fullName evidence="2">UspA domain-containing protein</fullName>
    </recommendedName>
</protein>
<dbReference type="CDD" id="cd00293">
    <property type="entry name" value="USP-like"/>
    <property type="match status" value="1"/>
</dbReference>
<proteinExistence type="inferred from homology"/>
<reference evidence="3" key="1">
    <citation type="journal article" date="2014" name="Int. J. Syst. Evol. Microbiol.">
        <title>Complete genome sequence of Corynebacterium casei LMG S-19264T (=DSM 44701T), isolated from a smear-ripened cheese.</title>
        <authorList>
            <consortium name="US DOE Joint Genome Institute (JGI-PGF)"/>
            <person name="Walter F."/>
            <person name="Albersmeier A."/>
            <person name="Kalinowski J."/>
            <person name="Ruckert C."/>
        </authorList>
    </citation>
    <scope>NUCLEOTIDE SEQUENCE</scope>
    <source>
        <strain evidence="3">JCM 19596</strain>
    </source>
</reference>
<dbReference type="EMBL" id="BMPG01000003">
    <property type="protein sequence ID" value="GGL64864.1"/>
    <property type="molecule type" value="Genomic_DNA"/>
</dbReference>
<dbReference type="PANTHER" id="PTHR46268:SF6">
    <property type="entry name" value="UNIVERSAL STRESS PROTEIN UP12"/>
    <property type="match status" value="1"/>
</dbReference>
<comment type="caution">
    <text evidence="3">The sequence shown here is derived from an EMBL/GenBank/DDBJ whole genome shotgun (WGS) entry which is preliminary data.</text>
</comment>
<dbReference type="SUPFAM" id="SSF52402">
    <property type="entry name" value="Adenine nucleotide alpha hydrolases-like"/>
    <property type="match status" value="1"/>
</dbReference>
<evidence type="ECO:0000313" key="4">
    <source>
        <dbReference type="Proteomes" id="UP000607197"/>
    </source>
</evidence>
<comment type="similarity">
    <text evidence="1">Belongs to the universal stress protein A family.</text>
</comment>
<gene>
    <name evidence="3" type="ORF">GCM10009039_23480</name>
</gene>
<accession>A0A830F5A7</accession>
<dbReference type="Proteomes" id="UP000607197">
    <property type="component" value="Unassembled WGS sequence"/>
</dbReference>
<dbReference type="Gene3D" id="3.40.50.620">
    <property type="entry name" value="HUPs"/>
    <property type="match status" value="1"/>
</dbReference>
<keyword evidence="4" id="KW-1185">Reference proteome</keyword>
<feature type="domain" description="UspA" evidence="2">
    <location>
        <begin position="12"/>
        <end position="153"/>
    </location>
</feature>
<evidence type="ECO:0000259" key="2">
    <source>
        <dbReference type="Pfam" id="PF00582"/>
    </source>
</evidence>
<dbReference type="PANTHER" id="PTHR46268">
    <property type="entry name" value="STRESS RESPONSE PROTEIN NHAX"/>
    <property type="match status" value="1"/>
</dbReference>
<dbReference type="InterPro" id="IPR014729">
    <property type="entry name" value="Rossmann-like_a/b/a_fold"/>
</dbReference>
<name>A0A830F5A7_9EURY</name>
<dbReference type="Pfam" id="PF00582">
    <property type="entry name" value="Usp"/>
    <property type="match status" value="1"/>
</dbReference>
<organism evidence="3 4">
    <name type="scientific">Halocalculus aciditolerans</name>
    <dbReference type="NCBI Taxonomy" id="1383812"/>
    <lineage>
        <taxon>Archaea</taxon>
        <taxon>Methanobacteriati</taxon>
        <taxon>Methanobacteriota</taxon>
        <taxon>Stenosarchaea group</taxon>
        <taxon>Halobacteria</taxon>
        <taxon>Halobacteriales</taxon>
        <taxon>Halobacteriaceae</taxon>
        <taxon>Halocalculus</taxon>
    </lineage>
</organism>
<evidence type="ECO:0000313" key="3">
    <source>
        <dbReference type="EMBL" id="GGL64864.1"/>
    </source>
</evidence>